<evidence type="ECO:0000313" key="3">
    <source>
        <dbReference type="Proteomes" id="UP001590951"/>
    </source>
</evidence>
<reference evidence="2 3" key="1">
    <citation type="submission" date="2024-09" db="EMBL/GenBank/DDBJ databases">
        <title>Rethinking Asexuality: The Enigmatic Case of Functional Sexual Genes in Lepraria (Stereocaulaceae).</title>
        <authorList>
            <person name="Doellman M."/>
            <person name="Sun Y."/>
            <person name="Barcenas-Pena A."/>
            <person name="Lumbsch H.T."/>
            <person name="Grewe F."/>
        </authorList>
    </citation>
    <scope>NUCLEOTIDE SEQUENCE [LARGE SCALE GENOMIC DNA]</scope>
    <source>
        <strain evidence="2 3">Grewe 0041</strain>
    </source>
</reference>
<evidence type="ECO:0000313" key="2">
    <source>
        <dbReference type="EMBL" id="KAL2048944.1"/>
    </source>
</evidence>
<feature type="region of interest" description="Disordered" evidence="1">
    <location>
        <begin position="71"/>
        <end position="95"/>
    </location>
</feature>
<dbReference type="Proteomes" id="UP001590951">
    <property type="component" value="Unassembled WGS sequence"/>
</dbReference>
<gene>
    <name evidence="2" type="ORF">ABVK25_010797</name>
</gene>
<evidence type="ECO:0000256" key="1">
    <source>
        <dbReference type="SAM" id="MobiDB-lite"/>
    </source>
</evidence>
<proteinExistence type="predicted"/>
<dbReference type="EMBL" id="JBHFEH010000075">
    <property type="protein sequence ID" value="KAL2048944.1"/>
    <property type="molecule type" value="Genomic_DNA"/>
</dbReference>
<keyword evidence="3" id="KW-1185">Reference proteome</keyword>
<feature type="compositionally biased region" description="Polar residues" evidence="1">
    <location>
        <begin position="83"/>
        <end position="93"/>
    </location>
</feature>
<accession>A0ABR4ATB2</accession>
<comment type="caution">
    <text evidence="2">The sequence shown here is derived from an EMBL/GenBank/DDBJ whole genome shotgun (WGS) entry which is preliminary data.</text>
</comment>
<evidence type="ECO:0008006" key="4">
    <source>
        <dbReference type="Google" id="ProtNLM"/>
    </source>
</evidence>
<protein>
    <recommendedName>
        <fullName evidence="4">MADS-box domain-containing protein</fullName>
    </recommendedName>
</protein>
<name>A0ABR4ATB2_9LECA</name>
<sequence length="132" mass="15500">MMDSSAQAIARYRKEQCRQRRKALFKSAEAMVHLEDAKVYIEVRRANTYYVYDSERPHDWLPLKGPVRPLYRPSTAPEPEKSLQGNHSTSTVHESIAGSYDKIRTKPLAHISRQILKPPVFRKYTESLRERW</sequence>
<organism evidence="2 3">
    <name type="scientific">Lepraria finkii</name>
    <dbReference type="NCBI Taxonomy" id="1340010"/>
    <lineage>
        <taxon>Eukaryota</taxon>
        <taxon>Fungi</taxon>
        <taxon>Dikarya</taxon>
        <taxon>Ascomycota</taxon>
        <taxon>Pezizomycotina</taxon>
        <taxon>Lecanoromycetes</taxon>
        <taxon>OSLEUM clade</taxon>
        <taxon>Lecanoromycetidae</taxon>
        <taxon>Lecanorales</taxon>
        <taxon>Lecanorineae</taxon>
        <taxon>Stereocaulaceae</taxon>
        <taxon>Lepraria</taxon>
    </lineage>
</organism>